<gene>
    <name evidence="3" type="ORF">DRJ31_03560</name>
    <name evidence="4" type="ORF">DRJ33_00895</name>
</gene>
<dbReference type="Gene3D" id="3.40.50.720">
    <property type="entry name" value="NAD(P)-binding Rossmann-like Domain"/>
    <property type="match status" value="1"/>
</dbReference>
<dbReference type="Pfam" id="PF01370">
    <property type="entry name" value="Epimerase"/>
    <property type="match status" value="1"/>
</dbReference>
<dbReference type="PANTHER" id="PTHR43000">
    <property type="entry name" value="DTDP-D-GLUCOSE 4,6-DEHYDRATASE-RELATED"/>
    <property type="match status" value="1"/>
</dbReference>
<dbReference type="Gene3D" id="3.90.25.10">
    <property type="entry name" value="UDP-galactose 4-epimerase, domain 1"/>
    <property type="match status" value="2"/>
</dbReference>
<dbReference type="InterPro" id="IPR001509">
    <property type="entry name" value="Epimerase_deHydtase"/>
</dbReference>
<evidence type="ECO:0000313" key="4">
    <source>
        <dbReference type="EMBL" id="RLE53485.1"/>
    </source>
</evidence>
<dbReference type="InterPro" id="IPR036291">
    <property type="entry name" value="NAD(P)-bd_dom_sf"/>
</dbReference>
<name>A0A497F1X3_9CREN</name>
<dbReference type="AlphaFoldDB" id="A0A497F1X3"/>
<evidence type="ECO:0000313" key="5">
    <source>
        <dbReference type="Proteomes" id="UP000272051"/>
    </source>
</evidence>
<reference evidence="5 6" key="1">
    <citation type="submission" date="2018-06" db="EMBL/GenBank/DDBJ databases">
        <title>Extensive metabolic versatility and redundancy in microbially diverse, dynamic hydrothermal sediments.</title>
        <authorList>
            <person name="Dombrowski N."/>
            <person name="Teske A."/>
            <person name="Baker B.J."/>
        </authorList>
    </citation>
    <scope>NUCLEOTIDE SEQUENCE [LARGE SCALE GENOMIC DNA]</scope>
    <source>
        <strain evidence="4">B34_G17</strain>
        <strain evidence="3">B66_G16</strain>
    </source>
</reference>
<dbReference type="EMBL" id="QMQV01000021">
    <property type="protein sequence ID" value="RLE49822.1"/>
    <property type="molecule type" value="Genomic_DNA"/>
</dbReference>
<evidence type="ECO:0000256" key="1">
    <source>
        <dbReference type="ARBA" id="ARBA00007637"/>
    </source>
</evidence>
<accession>A0A497F1X3</accession>
<proteinExistence type="inferred from homology"/>
<dbReference type="CDD" id="cd05234">
    <property type="entry name" value="UDP_G4E_2_SDR_e"/>
    <property type="match status" value="1"/>
</dbReference>
<evidence type="ECO:0000313" key="6">
    <source>
        <dbReference type="Proteomes" id="UP000278475"/>
    </source>
</evidence>
<protein>
    <submittedName>
        <fullName evidence="4">UDP-glucose 4-epimerase</fullName>
    </submittedName>
</protein>
<organism evidence="4 5">
    <name type="scientific">Thermoproteota archaeon</name>
    <dbReference type="NCBI Taxonomy" id="2056631"/>
    <lineage>
        <taxon>Archaea</taxon>
        <taxon>Thermoproteota</taxon>
    </lineage>
</organism>
<evidence type="ECO:0000259" key="2">
    <source>
        <dbReference type="Pfam" id="PF01370"/>
    </source>
</evidence>
<dbReference type="SUPFAM" id="SSF51735">
    <property type="entry name" value="NAD(P)-binding Rossmann-fold domains"/>
    <property type="match status" value="1"/>
</dbReference>
<comment type="similarity">
    <text evidence="1">Belongs to the NAD(P)-dependent epimerase/dehydratase family.</text>
</comment>
<sequence length="316" mass="35015">MRYLVTGGAGFIGSHLVDALMERGDSVVVVDDLSSGSLNNISKWLNAKEFKFIKQDLSKNEIDPKIMNECDIVLHLAANPEVRISSVSPDVHFKQNVLATFNVLESLRKHGGIKKLLFTSSSTVYGEAEKIPTPEDYSPMTPISVYGASKLACEALITAYANIYGFQAIIARLANVIGSRSRHGVIYDFIKKLRRDPKKLEILGDGTQSKSYFYITDCVEALLLLLEKASDRVSIYNVGSEDRVDAKTIAEVVVREMGLSDVKLHFTGGVHGGRGWAGDVKVMQLDISRIKRLGWRPKYTSYQAVELATRDLINEI</sequence>
<dbReference type="EMBL" id="QMQX01000009">
    <property type="protein sequence ID" value="RLE53485.1"/>
    <property type="molecule type" value="Genomic_DNA"/>
</dbReference>
<comment type="caution">
    <text evidence="4">The sequence shown here is derived from an EMBL/GenBank/DDBJ whole genome shotgun (WGS) entry which is preliminary data.</text>
</comment>
<evidence type="ECO:0000313" key="3">
    <source>
        <dbReference type="EMBL" id="RLE49822.1"/>
    </source>
</evidence>
<dbReference type="Proteomes" id="UP000278475">
    <property type="component" value="Unassembled WGS sequence"/>
</dbReference>
<dbReference type="Proteomes" id="UP000272051">
    <property type="component" value="Unassembled WGS sequence"/>
</dbReference>
<feature type="domain" description="NAD-dependent epimerase/dehydratase" evidence="2">
    <location>
        <begin position="4"/>
        <end position="239"/>
    </location>
</feature>